<evidence type="ECO:0000256" key="3">
    <source>
        <dbReference type="PIRSR" id="PIRSR005962-1"/>
    </source>
</evidence>
<feature type="binding site" evidence="3">
    <location>
        <position position="107"/>
    </location>
    <ligand>
        <name>Mn(2+)</name>
        <dbReference type="ChEBI" id="CHEBI:29035"/>
        <label>2</label>
    </ligand>
</feature>
<proteinExistence type="inferred from homology"/>
<protein>
    <submittedName>
        <fullName evidence="5">Amidohydrolase</fullName>
    </submittedName>
</protein>
<organism evidence="5 6">
    <name type="scientific">Natronincola ferrireducens</name>
    <dbReference type="NCBI Taxonomy" id="393762"/>
    <lineage>
        <taxon>Bacteria</taxon>
        <taxon>Bacillati</taxon>
        <taxon>Bacillota</taxon>
        <taxon>Clostridia</taxon>
        <taxon>Peptostreptococcales</taxon>
        <taxon>Natronincolaceae</taxon>
        <taxon>Natronincola</taxon>
    </lineage>
</organism>
<keyword evidence="3" id="KW-0479">Metal-binding</keyword>
<evidence type="ECO:0000313" key="5">
    <source>
        <dbReference type="EMBL" id="SDK21960.1"/>
    </source>
</evidence>
<dbReference type="Pfam" id="PF07687">
    <property type="entry name" value="M20_dimer"/>
    <property type="match status" value="1"/>
</dbReference>
<feature type="binding site" evidence="3">
    <location>
        <position position="143"/>
    </location>
    <ligand>
        <name>Mn(2+)</name>
        <dbReference type="ChEBI" id="CHEBI:29035"/>
        <label>2</label>
    </ligand>
</feature>
<dbReference type="PANTHER" id="PTHR11014">
    <property type="entry name" value="PEPTIDASE M20 FAMILY MEMBER"/>
    <property type="match status" value="1"/>
</dbReference>
<dbReference type="RefSeq" id="WP_208974662.1">
    <property type="nucleotide sequence ID" value="NZ_FNFP01000001.1"/>
</dbReference>
<keyword evidence="3" id="KW-0464">Manganese</keyword>
<dbReference type="InterPro" id="IPR017439">
    <property type="entry name" value="Amidohydrolase"/>
</dbReference>
<dbReference type="InterPro" id="IPR002933">
    <property type="entry name" value="Peptidase_M20"/>
</dbReference>
<accession>A0A1G9A674</accession>
<dbReference type="Proteomes" id="UP000198718">
    <property type="component" value="Unassembled WGS sequence"/>
</dbReference>
<reference evidence="5 6" key="1">
    <citation type="submission" date="2016-10" db="EMBL/GenBank/DDBJ databases">
        <authorList>
            <person name="de Groot N.N."/>
        </authorList>
    </citation>
    <scope>NUCLEOTIDE SEQUENCE [LARGE SCALE GENOMIC DNA]</scope>
    <source>
        <strain evidence="5 6">DSM 18346</strain>
    </source>
</reference>
<dbReference type="GO" id="GO:0046872">
    <property type="term" value="F:metal ion binding"/>
    <property type="evidence" value="ECO:0007669"/>
    <property type="project" value="UniProtKB-KW"/>
</dbReference>
<dbReference type="Gene3D" id="3.40.630.10">
    <property type="entry name" value="Zn peptidases"/>
    <property type="match status" value="1"/>
</dbReference>
<comment type="cofactor">
    <cofactor evidence="3">
        <name>Mn(2+)</name>
        <dbReference type="ChEBI" id="CHEBI:29035"/>
    </cofactor>
    <text evidence="3">The Mn(2+) ion enhances activity.</text>
</comment>
<feature type="binding site" evidence="3">
    <location>
        <position position="109"/>
    </location>
    <ligand>
        <name>Mn(2+)</name>
        <dbReference type="ChEBI" id="CHEBI:29035"/>
        <label>2</label>
    </ligand>
</feature>
<evidence type="ECO:0000259" key="4">
    <source>
        <dbReference type="Pfam" id="PF07687"/>
    </source>
</evidence>
<evidence type="ECO:0000256" key="1">
    <source>
        <dbReference type="ARBA" id="ARBA00006153"/>
    </source>
</evidence>
<dbReference type="Pfam" id="PF01546">
    <property type="entry name" value="Peptidase_M20"/>
    <property type="match status" value="1"/>
</dbReference>
<dbReference type="InterPro" id="IPR036264">
    <property type="entry name" value="Bact_exopeptidase_dim_dom"/>
</dbReference>
<dbReference type="SUPFAM" id="SSF55031">
    <property type="entry name" value="Bacterial exopeptidase dimerisation domain"/>
    <property type="match status" value="1"/>
</dbReference>
<dbReference type="InterPro" id="IPR011650">
    <property type="entry name" value="Peptidase_M20_dimer"/>
</dbReference>
<dbReference type="EMBL" id="FNFP01000001">
    <property type="protein sequence ID" value="SDK21960.1"/>
    <property type="molecule type" value="Genomic_DNA"/>
</dbReference>
<evidence type="ECO:0000256" key="2">
    <source>
        <dbReference type="ARBA" id="ARBA00022801"/>
    </source>
</evidence>
<feature type="domain" description="Peptidase M20 dimerisation" evidence="4">
    <location>
        <begin position="193"/>
        <end position="269"/>
    </location>
</feature>
<evidence type="ECO:0000313" key="6">
    <source>
        <dbReference type="Proteomes" id="UP000198718"/>
    </source>
</evidence>
<feature type="binding site" evidence="3">
    <location>
        <position position="368"/>
    </location>
    <ligand>
        <name>Mn(2+)</name>
        <dbReference type="ChEBI" id="CHEBI:29035"/>
        <label>2</label>
    </ligand>
</feature>
<dbReference type="GO" id="GO:0016787">
    <property type="term" value="F:hydrolase activity"/>
    <property type="evidence" value="ECO:0007669"/>
    <property type="project" value="UniProtKB-KW"/>
</dbReference>
<dbReference type="SUPFAM" id="SSF53187">
    <property type="entry name" value="Zn-dependent exopeptidases"/>
    <property type="match status" value="1"/>
</dbReference>
<dbReference type="FunFam" id="3.30.70.360:FF:000014">
    <property type="entry name" value="N-acyl-L-amino acid amidohydrolase"/>
    <property type="match status" value="1"/>
</dbReference>
<name>A0A1G9A674_9FIRM</name>
<keyword evidence="6" id="KW-1185">Reference proteome</keyword>
<keyword evidence="2 5" id="KW-0378">Hydrolase</keyword>
<dbReference type="AlphaFoldDB" id="A0A1G9A674"/>
<dbReference type="STRING" id="393762.SAMN05660472_01051"/>
<dbReference type="NCBIfam" id="TIGR01891">
    <property type="entry name" value="amidohydrolases"/>
    <property type="match status" value="1"/>
</dbReference>
<dbReference type="PIRSF" id="PIRSF005962">
    <property type="entry name" value="Pept_M20D_amidohydro"/>
    <property type="match status" value="1"/>
</dbReference>
<dbReference type="PANTHER" id="PTHR11014:SF63">
    <property type="entry name" value="METALLOPEPTIDASE, PUTATIVE (AFU_ORTHOLOGUE AFUA_6G09600)-RELATED"/>
    <property type="match status" value="1"/>
</dbReference>
<dbReference type="Gene3D" id="3.30.70.360">
    <property type="match status" value="1"/>
</dbReference>
<comment type="similarity">
    <text evidence="1">Belongs to the peptidase M20 family.</text>
</comment>
<feature type="binding site" evidence="3">
    <location>
        <position position="169"/>
    </location>
    <ligand>
        <name>Mn(2+)</name>
        <dbReference type="ChEBI" id="CHEBI:29035"/>
        <label>2</label>
    </ligand>
</feature>
<sequence>MTTMYEQKILELSKKYYEKTVALRHQFHKFPEIGFEEVKTSQTVAEELEKLGITVTRNIAKTGVVGLIKGKYPGKTVLLRADMDALNIQEEADVPYRSQVPGKMHACGHDGHTAGLLGAAMVLNELKDELKGNVKLIFQPAEENHGGAEPMITEGVLENPKVDAAFGCHLWGGIPEGEIHVKHGAAMAAPDTFAFKVIGKGGHGAMPHLAIDPVILTVQAINNMQSIISRRINPLSPAVISYGSINGGENHNVIPNEVKVTGTIRTFDKKLRYWIPKAMEETLKGVTELQGAKYTFDFTEKFPILFNDDKMTNLVQKTVAKVVGEENVKEAPEANMGGEDFAYFAEKVPSSFFFVGISKDMEKPVLHHHPEFQWDDKNLLTVMQSMAQVAVDFLNNNEQ</sequence>
<gene>
    <name evidence="5" type="ORF">SAMN05660472_01051</name>
</gene>